<evidence type="ECO:0000256" key="5">
    <source>
        <dbReference type="ARBA" id="ARBA00023163"/>
    </source>
</evidence>
<evidence type="ECO:0000256" key="1">
    <source>
        <dbReference type="ARBA" id="ARBA00004123"/>
    </source>
</evidence>
<dbReference type="AlphaFoldDB" id="A0AA40F7A8"/>
<dbReference type="Gene3D" id="3.30.70.1220">
    <property type="entry name" value="TFB5-like"/>
    <property type="match status" value="1"/>
</dbReference>
<dbReference type="EMBL" id="JAUKUD010000002">
    <property type="protein sequence ID" value="KAK0752529.1"/>
    <property type="molecule type" value="Genomic_DNA"/>
</dbReference>
<dbReference type="GO" id="GO:0006367">
    <property type="term" value="P:transcription initiation at RNA polymerase II promoter"/>
    <property type="evidence" value="ECO:0007669"/>
    <property type="project" value="UniProtKB-UniRule"/>
</dbReference>
<dbReference type="Pfam" id="PF06331">
    <property type="entry name" value="Tfb5"/>
    <property type="match status" value="1"/>
</dbReference>
<evidence type="ECO:0000256" key="4">
    <source>
        <dbReference type="ARBA" id="ARBA00023015"/>
    </source>
</evidence>
<dbReference type="GO" id="GO:0000439">
    <property type="term" value="C:transcription factor TFIIH core complex"/>
    <property type="evidence" value="ECO:0007669"/>
    <property type="project" value="UniProtKB-UniRule"/>
</dbReference>
<comment type="subcellular location">
    <subcellularLocation>
        <location evidence="1 8">Nucleus</location>
    </subcellularLocation>
</comment>
<dbReference type="Proteomes" id="UP001172155">
    <property type="component" value="Unassembled WGS sequence"/>
</dbReference>
<dbReference type="InterPro" id="IPR009400">
    <property type="entry name" value="TFIIH_TTDA/Tfb5"/>
</dbReference>
<evidence type="ECO:0000256" key="3">
    <source>
        <dbReference type="ARBA" id="ARBA00022763"/>
    </source>
</evidence>
<comment type="caution">
    <text evidence="9">The sequence shown here is derived from an EMBL/GenBank/DDBJ whole genome shotgun (WGS) entry which is preliminary data.</text>
</comment>
<comment type="similarity">
    <text evidence="2 8">Belongs to the TFB5 family.</text>
</comment>
<dbReference type="PANTHER" id="PTHR28580">
    <property type="entry name" value="GENERAL TRANSCRIPTION FACTOR IIH SUBUNIT 5"/>
    <property type="match status" value="1"/>
</dbReference>
<evidence type="ECO:0000256" key="6">
    <source>
        <dbReference type="ARBA" id="ARBA00023204"/>
    </source>
</evidence>
<dbReference type="GO" id="GO:0006294">
    <property type="term" value="P:nucleotide-excision repair, preincision complex assembly"/>
    <property type="evidence" value="ECO:0007669"/>
    <property type="project" value="TreeGrafter"/>
</dbReference>
<comment type="subunit">
    <text evidence="8">Component of the 7-subunit TFIIH core complex.</text>
</comment>
<keyword evidence="6 8" id="KW-0234">DNA repair</keyword>
<dbReference type="PANTHER" id="PTHR28580:SF1">
    <property type="entry name" value="GENERAL TRANSCRIPTION FACTOR IIH SUBUNIT 5"/>
    <property type="match status" value="1"/>
</dbReference>
<keyword evidence="4 8" id="KW-0805">Transcription regulation</keyword>
<name>A0AA40F7A8_9PEZI</name>
<organism evidence="9 10">
    <name type="scientific">Schizothecium vesticola</name>
    <dbReference type="NCBI Taxonomy" id="314040"/>
    <lineage>
        <taxon>Eukaryota</taxon>
        <taxon>Fungi</taxon>
        <taxon>Dikarya</taxon>
        <taxon>Ascomycota</taxon>
        <taxon>Pezizomycotina</taxon>
        <taxon>Sordariomycetes</taxon>
        <taxon>Sordariomycetidae</taxon>
        <taxon>Sordariales</taxon>
        <taxon>Schizotheciaceae</taxon>
        <taxon>Schizothecium</taxon>
    </lineage>
</organism>
<keyword evidence="10" id="KW-1185">Reference proteome</keyword>
<evidence type="ECO:0000256" key="2">
    <source>
        <dbReference type="ARBA" id="ARBA00007470"/>
    </source>
</evidence>
<keyword evidence="3 8" id="KW-0227">DNA damage</keyword>
<evidence type="ECO:0000256" key="8">
    <source>
        <dbReference type="RuleBase" id="RU368032"/>
    </source>
</evidence>
<keyword evidence="7 8" id="KW-0539">Nucleus</keyword>
<evidence type="ECO:0000313" key="9">
    <source>
        <dbReference type="EMBL" id="KAK0752529.1"/>
    </source>
</evidence>
<dbReference type="SUPFAM" id="SSF142897">
    <property type="entry name" value="TFB5-like"/>
    <property type="match status" value="1"/>
</dbReference>
<sequence length="73" mass="8397">MPRVIRGTLITCEPAIKSIIMHINAENNNEIVIEDLDDTHLLIKESKIYDLKRLLDLRLKETLKVEAPLDDSD</sequence>
<dbReference type="InterPro" id="IPR035935">
    <property type="entry name" value="TFB5-like_sf"/>
</dbReference>
<accession>A0AA40F7A8</accession>
<comment type="function">
    <text evidence="8">In NER, TFIIH acts by opening DNA around the lesion to allow the excision of the damaged oligonucleotide and its replacement by a new DNA fragment. In transcription, TFIIH has an essential role in transcription initiation. When the pre-initiation complex (PIC) has been established, TFIIH is required for promoter opening and promoter escape.</text>
</comment>
<evidence type="ECO:0000313" key="10">
    <source>
        <dbReference type="Proteomes" id="UP001172155"/>
    </source>
</evidence>
<evidence type="ECO:0000256" key="7">
    <source>
        <dbReference type="ARBA" id="ARBA00023242"/>
    </source>
</evidence>
<protein>
    <recommendedName>
        <fullName evidence="8">General transcription and DNA repair factor IIH subunit TFB5</fullName>
    </recommendedName>
</protein>
<gene>
    <name evidence="9" type="ORF">B0T18DRAFT_426973</name>
</gene>
<dbReference type="SMART" id="SM01395">
    <property type="entry name" value="Tbf5"/>
    <property type="match status" value="1"/>
</dbReference>
<reference evidence="9" key="1">
    <citation type="submission" date="2023-06" db="EMBL/GenBank/DDBJ databases">
        <title>Genome-scale phylogeny and comparative genomics of the fungal order Sordariales.</title>
        <authorList>
            <consortium name="Lawrence Berkeley National Laboratory"/>
            <person name="Hensen N."/>
            <person name="Bonometti L."/>
            <person name="Westerberg I."/>
            <person name="Brannstrom I.O."/>
            <person name="Guillou S."/>
            <person name="Cros-Aarteil S."/>
            <person name="Calhoun S."/>
            <person name="Haridas S."/>
            <person name="Kuo A."/>
            <person name="Mondo S."/>
            <person name="Pangilinan J."/>
            <person name="Riley R."/>
            <person name="LaButti K."/>
            <person name="Andreopoulos B."/>
            <person name="Lipzen A."/>
            <person name="Chen C."/>
            <person name="Yanf M."/>
            <person name="Daum C."/>
            <person name="Ng V."/>
            <person name="Clum A."/>
            <person name="Steindorff A."/>
            <person name="Ohm R."/>
            <person name="Martin F."/>
            <person name="Silar P."/>
            <person name="Natvig D."/>
            <person name="Lalanne C."/>
            <person name="Gautier V."/>
            <person name="Ament-velasquez S.L."/>
            <person name="Kruys A."/>
            <person name="Hutchinson M.I."/>
            <person name="Powell A.J."/>
            <person name="Barry K."/>
            <person name="Miller A.N."/>
            <person name="Grigoriev I.V."/>
            <person name="Debuchy R."/>
            <person name="Gladieux P."/>
            <person name="Thoren M.H."/>
            <person name="Johannesson H."/>
        </authorList>
    </citation>
    <scope>NUCLEOTIDE SEQUENCE</scope>
    <source>
        <strain evidence="9">SMH3187-1</strain>
    </source>
</reference>
<proteinExistence type="inferred from homology"/>
<keyword evidence="5 8" id="KW-0804">Transcription</keyword>
<dbReference type="GO" id="GO:0005675">
    <property type="term" value="C:transcription factor TFIIH holo complex"/>
    <property type="evidence" value="ECO:0007669"/>
    <property type="project" value="TreeGrafter"/>
</dbReference>